<keyword evidence="4 8" id="KW-1133">Transmembrane helix</keyword>
<keyword evidence="7" id="KW-0175">Coiled coil</keyword>
<evidence type="ECO:0000259" key="9">
    <source>
        <dbReference type="Pfam" id="PF02687"/>
    </source>
</evidence>
<evidence type="ECO:0000256" key="7">
    <source>
        <dbReference type="SAM" id="Coils"/>
    </source>
</evidence>
<sequence length="795" mass="90670">MSIYSKLTKKYLLHYKKRTIITLLGMILSIALITSIGTFLTSVEQYANKKSIQEDGSYHLKITSVHHQAIKRIQANPQIEKVGLMSKETYFLENGKKFELKSINEEALSLLPFHSIQEQKQSGVVIEKWVAADLKKLGEIEKPITLVDTEGKEHSFQVNMIVENNRNLQEGQELHAFIIRKSVPLQENMDIYVEIDKRANYKEVYKHILTYIPEKKIEKNYSIIGQDFNGEEVGNVTQLSSAGYILPVGIVVLATIAFIFNTFQISITERIREIGLLRTIGATKRQIQKMIVYEIGFIGIVGIPLGLILGIVGFWVILSLYQLTYEETEFSFFYFPMIISPRVLMFSIIIGLFSLIISGLLPLKLANRTAPLDVVRRIVNRPVFKGKGKHRFLKKVVNIETIMAIRNIRRNKLRSFVVIFSISISVFLFLVFSNLLMLFAKTDFDHEIGGEFQIYVYEPDRFPESLWTEIENIPDVQGKYIHYDSVFTQLYLPPSMVDQIQADHLYMKTLNGKKFYSENTTISPITEENKGFLTEKLIAGSLNKEKLIHEHGVIYVKALDDDTSVQVGDDVFIQTQADQTDHLGKIQKVKISGIVEMDVRESLLLSYPEVVVSMGTPTLNRITLYLNDNRDIKEVSNELDELVAQYPNLEIVNEVEMQRSQSLLLFQVQILLYGFVIVIAFIGVLNIINTTVMNIILRKKEYATLQAIGMSIKSIRNMVVKEGLFYGFISGMIGTVAASCIEMMLFILGGRPDSTDTYYLYISAFFVIVTICYLTARVSARLLKSGQWNDALRNE</sequence>
<dbReference type="InterPro" id="IPR003838">
    <property type="entry name" value="ABC3_permease_C"/>
</dbReference>
<keyword evidence="2" id="KW-1003">Cell membrane</keyword>
<evidence type="ECO:0000256" key="3">
    <source>
        <dbReference type="ARBA" id="ARBA00022692"/>
    </source>
</evidence>
<dbReference type="PANTHER" id="PTHR30572:SF4">
    <property type="entry name" value="ABC TRANSPORTER PERMEASE YTRF"/>
    <property type="match status" value="1"/>
</dbReference>
<dbReference type="Pfam" id="PF02687">
    <property type="entry name" value="FtsX"/>
    <property type="match status" value="2"/>
</dbReference>
<keyword evidence="5 8" id="KW-0472">Membrane</keyword>
<comment type="similarity">
    <text evidence="6">Belongs to the ABC-4 integral membrane protein family.</text>
</comment>
<evidence type="ECO:0000256" key="4">
    <source>
        <dbReference type="ARBA" id="ARBA00022989"/>
    </source>
</evidence>
<evidence type="ECO:0000313" key="11">
    <source>
        <dbReference type="Proteomes" id="UP001646157"/>
    </source>
</evidence>
<keyword evidence="3 8" id="KW-0812">Transmembrane</keyword>
<feature type="domain" description="ABC3 transporter permease C-terminal" evidence="9">
    <location>
        <begin position="675"/>
        <end position="782"/>
    </location>
</feature>
<feature type="transmembrane region" description="Helical" evidence="8">
    <location>
        <begin position="244"/>
        <end position="263"/>
    </location>
</feature>
<organism evidence="10 11">
    <name type="scientific">Rossellomorea pakistanensis</name>
    <dbReference type="NCBI Taxonomy" id="992288"/>
    <lineage>
        <taxon>Bacteria</taxon>
        <taxon>Bacillati</taxon>
        <taxon>Bacillota</taxon>
        <taxon>Bacilli</taxon>
        <taxon>Bacillales</taxon>
        <taxon>Bacillaceae</taxon>
        <taxon>Rossellomorea</taxon>
    </lineage>
</organism>
<evidence type="ECO:0000256" key="8">
    <source>
        <dbReference type="SAM" id="Phobius"/>
    </source>
</evidence>
<name>A0ABS2NIY8_9BACI</name>
<reference evidence="10 11" key="1">
    <citation type="submission" date="2021-01" db="EMBL/GenBank/DDBJ databases">
        <title>Genomic Encyclopedia of Type Strains, Phase IV (KMG-IV): sequencing the most valuable type-strain genomes for metagenomic binning, comparative biology and taxonomic classification.</title>
        <authorList>
            <person name="Goeker M."/>
        </authorList>
    </citation>
    <scope>NUCLEOTIDE SEQUENCE [LARGE SCALE GENOMIC DNA]</scope>
    <source>
        <strain evidence="10 11">DSM 24834</strain>
    </source>
</reference>
<gene>
    <name evidence="10" type="ORF">JOC86_004357</name>
</gene>
<evidence type="ECO:0000256" key="6">
    <source>
        <dbReference type="ARBA" id="ARBA00038076"/>
    </source>
</evidence>
<dbReference type="InterPro" id="IPR050250">
    <property type="entry name" value="Macrolide_Exporter_MacB"/>
</dbReference>
<keyword evidence="11" id="KW-1185">Reference proteome</keyword>
<comment type="subcellular location">
    <subcellularLocation>
        <location evidence="1">Cell membrane</location>
        <topology evidence="1">Multi-pass membrane protein</topology>
    </subcellularLocation>
</comment>
<feature type="transmembrane region" description="Helical" evidence="8">
    <location>
        <begin position="416"/>
        <end position="439"/>
    </location>
</feature>
<evidence type="ECO:0000313" key="10">
    <source>
        <dbReference type="EMBL" id="MBM7587783.1"/>
    </source>
</evidence>
<feature type="domain" description="ABC3 transporter permease C-terminal" evidence="9">
    <location>
        <begin position="249"/>
        <end position="369"/>
    </location>
</feature>
<protein>
    <submittedName>
        <fullName evidence="10">ABC transport system permease protein</fullName>
    </submittedName>
</protein>
<evidence type="ECO:0000256" key="5">
    <source>
        <dbReference type="ARBA" id="ARBA00023136"/>
    </source>
</evidence>
<feature type="transmembrane region" description="Helical" evidence="8">
    <location>
        <begin position="20"/>
        <end position="40"/>
    </location>
</feature>
<evidence type="ECO:0000256" key="2">
    <source>
        <dbReference type="ARBA" id="ARBA00022475"/>
    </source>
</evidence>
<feature type="coiled-coil region" evidence="7">
    <location>
        <begin position="625"/>
        <end position="652"/>
    </location>
</feature>
<proteinExistence type="inferred from homology"/>
<feature type="transmembrane region" description="Helical" evidence="8">
    <location>
        <begin position="723"/>
        <end position="746"/>
    </location>
</feature>
<accession>A0ABS2NIY8</accession>
<feature type="transmembrane region" description="Helical" evidence="8">
    <location>
        <begin position="295"/>
        <end position="323"/>
    </location>
</feature>
<comment type="caution">
    <text evidence="10">The sequence shown here is derived from an EMBL/GenBank/DDBJ whole genome shotgun (WGS) entry which is preliminary data.</text>
</comment>
<dbReference type="PANTHER" id="PTHR30572">
    <property type="entry name" value="MEMBRANE COMPONENT OF TRANSPORTER-RELATED"/>
    <property type="match status" value="1"/>
</dbReference>
<evidence type="ECO:0000256" key="1">
    <source>
        <dbReference type="ARBA" id="ARBA00004651"/>
    </source>
</evidence>
<feature type="transmembrane region" description="Helical" evidence="8">
    <location>
        <begin position="670"/>
        <end position="697"/>
    </location>
</feature>
<feature type="transmembrane region" description="Helical" evidence="8">
    <location>
        <begin position="343"/>
        <end position="363"/>
    </location>
</feature>
<dbReference type="Proteomes" id="UP001646157">
    <property type="component" value="Unassembled WGS sequence"/>
</dbReference>
<feature type="transmembrane region" description="Helical" evidence="8">
    <location>
        <begin position="758"/>
        <end position="776"/>
    </location>
</feature>
<dbReference type="EMBL" id="JAFBDZ010000005">
    <property type="protein sequence ID" value="MBM7587783.1"/>
    <property type="molecule type" value="Genomic_DNA"/>
</dbReference>